<dbReference type="KEGG" id="dzi:111279195"/>
<evidence type="ECO:0000313" key="2">
    <source>
        <dbReference type="RefSeq" id="XP_022721850.1"/>
    </source>
</evidence>
<accession>A0A6P5X0B2</accession>
<dbReference type="RefSeq" id="XP_022721850.1">
    <property type="nucleotide sequence ID" value="XM_022866115.1"/>
</dbReference>
<dbReference type="AlphaFoldDB" id="A0A6P5X0B2"/>
<reference evidence="2" key="1">
    <citation type="submission" date="2025-08" db="UniProtKB">
        <authorList>
            <consortium name="RefSeq"/>
        </authorList>
    </citation>
    <scope>IDENTIFICATION</scope>
    <source>
        <tissue evidence="2">Fruit stalk</tissue>
    </source>
</reference>
<organism evidence="1 2">
    <name type="scientific">Durio zibethinus</name>
    <name type="common">Durian</name>
    <dbReference type="NCBI Taxonomy" id="66656"/>
    <lineage>
        <taxon>Eukaryota</taxon>
        <taxon>Viridiplantae</taxon>
        <taxon>Streptophyta</taxon>
        <taxon>Embryophyta</taxon>
        <taxon>Tracheophyta</taxon>
        <taxon>Spermatophyta</taxon>
        <taxon>Magnoliopsida</taxon>
        <taxon>eudicotyledons</taxon>
        <taxon>Gunneridae</taxon>
        <taxon>Pentapetalae</taxon>
        <taxon>rosids</taxon>
        <taxon>malvids</taxon>
        <taxon>Malvales</taxon>
        <taxon>Malvaceae</taxon>
        <taxon>Helicteroideae</taxon>
        <taxon>Durio</taxon>
    </lineage>
</organism>
<keyword evidence="1" id="KW-1185">Reference proteome</keyword>
<gene>
    <name evidence="2" type="primary">LOC111279195</name>
</gene>
<proteinExistence type="predicted"/>
<protein>
    <submittedName>
        <fullName evidence="2">Uncharacterized protein LOC111279195</fullName>
    </submittedName>
</protein>
<dbReference type="Proteomes" id="UP000515121">
    <property type="component" value="Unplaced"/>
</dbReference>
<evidence type="ECO:0000313" key="1">
    <source>
        <dbReference type="Proteomes" id="UP000515121"/>
    </source>
</evidence>
<name>A0A6P5X0B2_DURZI</name>
<dbReference type="GeneID" id="111279195"/>
<sequence>MSSSSSSSCKASESEAAGVASVGQDDIGLGDVQVTSFTELVDDVTPSTFRSFAFLISYAIPLYFSTNEFGITSNYLFDRYTHGWAVTLLNSETCMLLLLDDLVIRKMLKRSW</sequence>